<dbReference type="InterPro" id="IPR002048">
    <property type="entry name" value="EF_hand_dom"/>
</dbReference>
<keyword evidence="1" id="KW-0479">Metal-binding</keyword>
<proteinExistence type="predicted"/>
<dbReference type="PROSITE" id="PS00018">
    <property type="entry name" value="EF_HAND_1"/>
    <property type="match status" value="2"/>
</dbReference>
<dbReference type="Proteomes" id="UP000694570">
    <property type="component" value="Unplaced"/>
</dbReference>
<evidence type="ECO:0000256" key="1">
    <source>
        <dbReference type="ARBA" id="ARBA00022723"/>
    </source>
</evidence>
<keyword evidence="3" id="KW-0175">Coiled coil</keyword>
<feature type="domain" description="EH" evidence="5">
    <location>
        <begin position="104"/>
        <end position="183"/>
    </location>
</feature>
<evidence type="ECO:0000259" key="6">
    <source>
        <dbReference type="PROSITE" id="PS50222"/>
    </source>
</evidence>
<dbReference type="Pfam" id="PF12763">
    <property type="entry name" value="EH"/>
    <property type="match status" value="3"/>
</dbReference>
<feature type="compositionally biased region" description="Polar residues" evidence="4">
    <location>
        <begin position="646"/>
        <end position="667"/>
    </location>
</feature>
<dbReference type="InterPro" id="IPR003903">
    <property type="entry name" value="UIM_dom"/>
</dbReference>
<dbReference type="GO" id="GO:0005509">
    <property type="term" value="F:calcium ion binding"/>
    <property type="evidence" value="ECO:0007669"/>
    <property type="project" value="InterPro"/>
</dbReference>
<feature type="domain" description="EH" evidence="5">
    <location>
        <begin position="341"/>
        <end position="431"/>
    </location>
</feature>
<dbReference type="AlphaFoldDB" id="A0A8D0VN49"/>
<organism evidence="7 8">
    <name type="scientific">Sus scrofa</name>
    <name type="common">Pig</name>
    <dbReference type="NCBI Taxonomy" id="9823"/>
    <lineage>
        <taxon>Eukaryota</taxon>
        <taxon>Metazoa</taxon>
        <taxon>Chordata</taxon>
        <taxon>Craniata</taxon>
        <taxon>Vertebrata</taxon>
        <taxon>Euteleostomi</taxon>
        <taxon>Mammalia</taxon>
        <taxon>Eutheria</taxon>
        <taxon>Laurasiatheria</taxon>
        <taxon>Artiodactyla</taxon>
        <taxon>Suina</taxon>
        <taxon>Suidae</taxon>
        <taxon>Sus</taxon>
    </lineage>
</organism>
<sequence>MAAIENLESEDSANVVSPLICSTSSELQFYHLCNGCDKDNLNCQCCLDGTLLIWPSTDSVTFVSQKIPAPLLKTPFPKSQGGRQVNGDNFIFMFIISLWFVSFQVDSGSTGRVLASDAAVFLKKSGLPDLILGKIWDLADTDGKGILSKQEFFVALRLVACAQNGLEVSLNSLNLAVPPPRFHDTSSPLLISGTSAVELPWAVKSEDKAKYDAIFDSLSPVNGFLSGDKVKPVLLNSKLPVDILGRVWELSDIDHDGMLDRDEFAVAMFLVYCALEKEPVPMSLPPALVPPSKRKTVSISGPMRLIPSSSASAKEPYHSLPPVGILPTKAPLRQWVVSPAEKAKYDEIFLKTDKDMDGFVSGLEVREIFLKTGLPSALLAHIWALCDTKDCGKLSKDQFALAFHLINQKLIKGIDPPHILSPEMIPPSDRATLQKNIVGSSSAADFSAIKELDTLNNEIVDLQREKNNVEQDLKEKEDTIKQRTSEVQDLQDEVQRENTNLQKLQAQKQQVQELLDGLDEQKAQLEEQLQEVRKKCAEEAQLISSLKAEITSQESQISTYEEELAKAREELSRLQQETAELEESVESGKAQLGPLQQHLQDSQQEISSLQMKLMEMKELENNNNQSNWCSSPHSILVNGTTDYCSLSTSSSETANLNEHAEGQSNLESEPIHQESPARSSPEILPSGVTDENEVVTATVNEKVCPEFNSDGHSKEEDPFNVESSSLTNPVADSNLDFFQSDPFVGSDPFKDDPFGKIDPFGGDPFKGSDPFASDCFFKQSSTDPFATSSTDPFSVASNSTTSVETLKHNDPFAPGGTVVVAASDSATDPFASVFGSESFEGGFADFSTLSKVNNEDPFSSATSSSVGTVVLTKNVLEEASVKSEDVPPALPPKIGTPTRPCPPPPGKRPINKLDSSDSFKLNDPFQPFPGNDSPKEKDPDMFCDPFTASPTTGTTNKEADPSNFANFSAYPSEEDMIEWAKRESEREEEQRLARLNQQEQEDLELAIALSKSEISEA</sequence>
<feature type="domain" description="EF-hand" evidence="6">
    <location>
        <begin position="127"/>
        <end position="162"/>
    </location>
</feature>
<dbReference type="InterPro" id="IPR011992">
    <property type="entry name" value="EF-hand-dom_pair"/>
</dbReference>
<accession>A0A8D0VN49</accession>
<evidence type="ECO:0000259" key="5">
    <source>
        <dbReference type="PROSITE" id="PS50031"/>
    </source>
</evidence>
<gene>
    <name evidence="7" type="primary">EPS15</name>
</gene>
<dbReference type="SMART" id="SM00027">
    <property type="entry name" value="EH"/>
    <property type="match status" value="3"/>
</dbReference>
<feature type="domain" description="EF-hand" evidence="6">
    <location>
        <begin position="340"/>
        <end position="375"/>
    </location>
</feature>
<dbReference type="Ensembl" id="ENSSSCT00030018985.1">
    <property type="protein sequence ID" value="ENSSSCP00030008437.1"/>
    <property type="gene ID" value="ENSSSCG00030013791.1"/>
</dbReference>
<name>A0A8D0VN49_PIG</name>
<evidence type="ECO:0000256" key="2">
    <source>
        <dbReference type="ARBA" id="ARBA00022837"/>
    </source>
</evidence>
<feature type="region of interest" description="Disordered" evidence="4">
    <location>
        <begin position="706"/>
        <end position="726"/>
    </location>
</feature>
<feature type="domain" description="EF-hand" evidence="6">
    <location>
        <begin position="239"/>
        <end position="274"/>
    </location>
</feature>
<dbReference type="PANTHER" id="PTHR11216">
    <property type="entry name" value="EH DOMAIN"/>
    <property type="match status" value="1"/>
</dbReference>
<dbReference type="FunFam" id="1.10.238.10:FF:000026">
    <property type="entry name" value="Epidermal growth factor receptor pathway substrate 15-like 1"/>
    <property type="match status" value="1"/>
</dbReference>
<feature type="region of interest" description="Disordered" evidence="4">
    <location>
        <begin position="646"/>
        <end position="689"/>
    </location>
</feature>
<dbReference type="FunFam" id="1.10.287.1490:FF:000003">
    <property type="entry name" value="Epidermal growth factor receptor pathway substrate 15"/>
    <property type="match status" value="1"/>
</dbReference>
<evidence type="ECO:0000256" key="3">
    <source>
        <dbReference type="SAM" id="Coils"/>
    </source>
</evidence>
<dbReference type="PROSITE" id="PS50222">
    <property type="entry name" value="EF_HAND_2"/>
    <property type="match status" value="3"/>
</dbReference>
<evidence type="ECO:0000313" key="8">
    <source>
        <dbReference type="Proteomes" id="UP000694570"/>
    </source>
</evidence>
<feature type="region of interest" description="Disordered" evidence="4">
    <location>
        <begin position="879"/>
        <end position="970"/>
    </location>
</feature>
<dbReference type="SUPFAM" id="SSF47473">
    <property type="entry name" value="EF-hand"/>
    <property type="match status" value="3"/>
</dbReference>
<dbReference type="PANTHER" id="PTHR11216:SF54">
    <property type="entry name" value="EPIDERMAL GROWTH FACTOR RECEPTOR SUBSTRATE 15"/>
    <property type="match status" value="1"/>
</dbReference>
<dbReference type="InterPro" id="IPR000261">
    <property type="entry name" value="EH_dom"/>
</dbReference>
<feature type="domain" description="EH" evidence="5">
    <location>
        <begin position="207"/>
        <end position="295"/>
    </location>
</feature>
<protein>
    <submittedName>
        <fullName evidence="7">Epidermal growth factor receptor pathway substrate 15</fullName>
    </submittedName>
</protein>
<dbReference type="SUPFAM" id="SSF90257">
    <property type="entry name" value="Myosin rod fragments"/>
    <property type="match status" value="1"/>
</dbReference>
<reference evidence="7" key="1">
    <citation type="submission" date="2025-08" db="UniProtKB">
        <authorList>
            <consortium name="Ensembl"/>
        </authorList>
    </citation>
    <scope>IDENTIFICATION</scope>
</reference>
<feature type="coiled-coil region" evidence="3">
    <location>
        <begin position="452"/>
        <end position="619"/>
    </location>
</feature>
<dbReference type="SMART" id="SM00726">
    <property type="entry name" value="UIM"/>
    <property type="match status" value="3"/>
</dbReference>
<dbReference type="PROSITE" id="PS50330">
    <property type="entry name" value="UIM"/>
    <property type="match status" value="2"/>
</dbReference>
<dbReference type="PROSITE" id="PS50031">
    <property type="entry name" value="EH"/>
    <property type="match status" value="3"/>
</dbReference>
<evidence type="ECO:0000256" key="4">
    <source>
        <dbReference type="SAM" id="MobiDB-lite"/>
    </source>
</evidence>
<dbReference type="InterPro" id="IPR018247">
    <property type="entry name" value="EF_Hand_1_Ca_BS"/>
</dbReference>
<dbReference type="CDD" id="cd00052">
    <property type="entry name" value="EH"/>
    <property type="match status" value="3"/>
</dbReference>
<dbReference type="Gene3D" id="1.10.287.1490">
    <property type="match status" value="1"/>
</dbReference>
<evidence type="ECO:0000313" key="7">
    <source>
        <dbReference type="Ensembl" id="ENSSSCP00030008437.1"/>
    </source>
</evidence>
<keyword evidence="2" id="KW-0106">Calcium</keyword>
<dbReference type="SMART" id="SM00054">
    <property type="entry name" value="EFh"/>
    <property type="match status" value="3"/>
</dbReference>
<dbReference type="Gene3D" id="1.10.238.10">
    <property type="entry name" value="EF-hand"/>
    <property type="match status" value="3"/>
</dbReference>